<dbReference type="PANTHER" id="PTHR36452:SF1">
    <property type="entry name" value="DUF2461 DOMAIN-CONTAINING PROTEIN"/>
    <property type="match status" value="1"/>
</dbReference>
<accession>A0ABY6BA36</accession>
<dbReference type="PIRSF" id="PIRSF028451">
    <property type="entry name" value="UCP028451"/>
    <property type="match status" value="1"/>
</dbReference>
<evidence type="ECO:0000313" key="2">
    <source>
        <dbReference type="Proteomes" id="UP001064632"/>
    </source>
</evidence>
<dbReference type="InterPro" id="IPR012808">
    <property type="entry name" value="CHP02453"/>
</dbReference>
<dbReference type="EMBL" id="CP104694">
    <property type="protein sequence ID" value="UXI66720.1"/>
    <property type="molecule type" value="Genomic_DNA"/>
</dbReference>
<dbReference type="Proteomes" id="UP001064632">
    <property type="component" value="Chromosome"/>
</dbReference>
<dbReference type="InterPro" id="IPR015996">
    <property type="entry name" value="UCP028451"/>
</dbReference>
<dbReference type="NCBIfam" id="TIGR02453">
    <property type="entry name" value="TIGR02453 family protein"/>
    <property type="match status" value="1"/>
</dbReference>
<name>A0ABY6BA36_9GAMM</name>
<organism evidence="1 2">
    <name type="scientific">Tahibacter amnicola</name>
    <dbReference type="NCBI Taxonomy" id="2976241"/>
    <lineage>
        <taxon>Bacteria</taxon>
        <taxon>Pseudomonadati</taxon>
        <taxon>Pseudomonadota</taxon>
        <taxon>Gammaproteobacteria</taxon>
        <taxon>Lysobacterales</taxon>
        <taxon>Rhodanobacteraceae</taxon>
        <taxon>Tahibacter</taxon>
    </lineage>
</organism>
<evidence type="ECO:0000313" key="1">
    <source>
        <dbReference type="EMBL" id="UXI66720.1"/>
    </source>
</evidence>
<dbReference type="PANTHER" id="PTHR36452">
    <property type="entry name" value="CHROMOSOME 12, WHOLE GENOME SHOTGUN SEQUENCE"/>
    <property type="match status" value="1"/>
</dbReference>
<sequence length="228" mass="26276">MSAIYFTPRTFKFLADLARNNSREWFADNKPRFEEHVRGPFLQLLADLQAPLAKISPHYRADTRTQGGSLFRIHRDTRFSNDKRPYKTWAGARIFHERCRQIEAPSFYIHIQPDGCFVGGGQWHPQPDTTRKIRDFLSDNPAAWKKATRSKAFLEKLALGGDSLVRVPRGYDPNHELIEDIKRKDFVASRAFDNTLAQSAELRPFLVDSFKTIAPMIDYLCAAAELEF</sequence>
<keyword evidence="2" id="KW-1185">Reference proteome</keyword>
<proteinExistence type="predicted"/>
<gene>
    <name evidence="1" type="ORF">N4264_18465</name>
</gene>
<dbReference type="Pfam" id="PF09365">
    <property type="entry name" value="DUF2461"/>
    <property type="match status" value="1"/>
</dbReference>
<dbReference type="RefSeq" id="WP_261693700.1">
    <property type="nucleotide sequence ID" value="NZ_CP104694.1"/>
</dbReference>
<protein>
    <submittedName>
        <fullName evidence="1">DUF2461 domain-containing protein</fullName>
    </submittedName>
</protein>
<reference evidence="1" key="1">
    <citation type="submission" date="2022-09" db="EMBL/GenBank/DDBJ databases">
        <title>Tahibacter sp. nov., isolated from a fresh water.</title>
        <authorList>
            <person name="Baek J.H."/>
            <person name="Lee J.K."/>
            <person name="Kim J.M."/>
            <person name="Jeon C.O."/>
        </authorList>
    </citation>
    <scope>NUCLEOTIDE SEQUENCE</scope>
    <source>
        <strain evidence="1">W38</strain>
    </source>
</reference>